<feature type="domain" description="Serpin" evidence="3">
    <location>
        <begin position="138"/>
        <end position="449"/>
    </location>
</feature>
<organism evidence="4 5">
    <name type="scientific">Danionella cerebrum</name>
    <dbReference type="NCBI Taxonomy" id="2873325"/>
    <lineage>
        <taxon>Eukaryota</taxon>
        <taxon>Metazoa</taxon>
        <taxon>Chordata</taxon>
        <taxon>Craniata</taxon>
        <taxon>Vertebrata</taxon>
        <taxon>Euteleostomi</taxon>
        <taxon>Actinopterygii</taxon>
        <taxon>Neopterygii</taxon>
        <taxon>Teleostei</taxon>
        <taxon>Ostariophysi</taxon>
        <taxon>Cypriniformes</taxon>
        <taxon>Danionidae</taxon>
        <taxon>Danioninae</taxon>
        <taxon>Danionella</taxon>
    </lineage>
</organism>
<name>A0A553QM59_9TELE</name>
<reference evidence="4 5" key="1">
    <citation type="journal article" date="2019" name="Sci. Data">
        <title>Hybrid genome assembly and annotation of Danionella translucida.</title>
        <authorList>
            <person name="Kadobianskyi M."/>
            <person name="Schulze L."/>
            <person name="Schuelke M."/>
            <person name="Judkewitz B."/>
        </authorList>
    </citation>
    <scope>NUCLEOTIDE SEQUENCE [LARGE SCALE GENOMIC DNA]</scope>
    <source>
        <strain evidence="4 5">Bolton</strain>
    </source>
</reference>
<keyword evidence="5" id="KW-1185">Reference proteome</keyword>
<proteinExistence type="inferred from homology"/>
<accession>A0A553QM59</accession>
<dbReference type="InterPro" id="IPR042178">
    <property type="entry name" value="Serpin_sf_1"/>
</dbReference>
<dbReference type="SUPFAM" id="SSF56574">
    <property type="entry name" value="Serpins"/>
    <property type="match status" value="1"/>
</dbReference>
<dbReference type="GO" id="GO:0005615">
    <property type="term" value="C:extracellular space"/>
    <property type="evidence" value="ECO:0007669"/>
    <property type="project" value="InterPro"/>
</dbReference>
<evidence type="ECO:0000313" key="4">
    <source>
        <dbReference type="EMBL" id="TRY91065.1"/>
    </source>
</evidence>
<evidence type="ECO:0000256" key="1">
    <source>
        <dbReference type="ARBA" id="ARBA00009500"/>
    </source>
</evidence>
<dbReference type="InterPro" id="IPR000215">
    <property type="entry name" value="Serpin_fam"/>
</dbReference>
<dbReference type="GO" id="GO:0004867">
    <property type="term" value="F:serine-type endopeptidase inhibitor activity"/>
    <property type="evidence" value="ECO:0007669"/>
    <property type="project" value="InterPro"/>
</dbReference>
<dbReference type="Proteomes" id="UP000316079">
    <property type="component" value="Unassembled WGS sequence"/>
</dbReference>
<dbReference type="OrthoDB" id="671595at2759"/>
<dbReference type="PANTHER" id="PTHR11461:SF211">
    <property type="entry name" value="GH10112P-RELATED"/>
    <property type="match status" value="1"/>
</dbReference>
<dbReference type="PROSITE" id="PS00284">
    <property type="entry name" value="SERPIN"/>
    <property type="match status" value="1"/>
</dbReference>
<dbReference type="Gene3D" id="2.30.39.10">
    <property type="entry name" value="Alpha-1-antitrypsin, domain 1"/>
    <property type="match status" value="1"/>
</dbReference>
<dbReference type="InterPro" id="IPR042185">
    <property type="entry name" value="Serpin_sf_2"/>
</dbReference>
<evidence type="ECO:0000313" key="5">
    <source>
        <dbReference type="Proteomes" id="UP000316079"/>
    </source>
</evidence>
<dbReference type="Pfam" id="PF00079">
    <property type="entry name" value="Serpin"/>
    <property type="match status" value="1"/>
</dbReference>
<dbReference type="AlphaFoldDB" id="A0A553QM59"/>
<comment type="similarity">
    <text evidence="1 2">Belongs to the serpin family.</text>
</comment>
<dbReference type="InterPro" id="IPR023796">
    <property type="entry name" value="Serpin_dom"/>
</dbReference>
<dbReference type="InterPro" id="IPR036186">
    <property type="entry name" value="Serpin_sf"/>
</dbReference>
<protein>
    <recommendedName>
        <fullName evidence="3">Serpin domain-containing protein</fullName>
    </recommendedName>
</protein>
<dbReference type="Gene3D" id="3.30.497.10">
    <property type="entry name" value="Antithrombin, subunit I, domain 2"/>
    <property type="match status" value="1"/>
</dbReference>
<dbReference type="STRING" id="623744.A0A553QM59"/>
<dbReference type="EMBL" id="SRMA01025783">
    <property type="protein sequence ID" value="TRY91065.1"/>
    <property type="molecule type" value="Genomic_DNA"/>
</dbReference>
<dbReference type="SMART" id="SM00093">
    <property type="entry name" value="SERPIN"/>
    <property type="match status" value="1"/>
</dbReference>
<dbReference type="PANTHER" id="PTHR11461">
    <property type="entry name" value="SERINE PROTEASE INHIBITOR, SERPIN"/>
    <property type="match status" value="1"/>
</dbReference>
<gene>
    <name evidence="4" type="ORF">DNTS_035784</name>
</gene>
<evidence type="ECO:0000256" key="2">
    <source>
        <dbReference type="RuleBase" id="RU000411"/>
    </source>
</evidence>
<evidence type="ECO:0000259" key="3">
    <source>
        <dbReference type="SMART" id="SM00093"/>
    </source>
</evidence>
<sequence>MWKLLCQQNGVDLVEVLLLGYGRVHLGGYQDAPGGAAAGEISVHWKELLQELSVCTGGAAAGALKGYQGAPGGALKGYQGAFSVHWKELLQELSRVIRVHLEELQQELSGVIRMCLEKFLHGLIGMESLVAAHTHLSLQLLQEITRGGRGNMFFSPLSVSAALAMVKNGAAGNTAQQIQKVLGFPEDDAEVQGAFSKLLCEMNTHTPSSNKLILANRIFGEQSFSFHQEFLEKTGRFYQAELQTMDFINQPEESRKTINSWVEEKTEENIRDLLAEGDVDSLSRLVLINAVYLKSRWESIFRAVHTREEQFWITKLENCLTPESLLDWIRPDMMDLLEVEVFLPRFRLNESLNLSPILKALGMQDAFDPMHADFSKLSPNSELVLSTVVHQSTLILDEEGTEAAAASGAVMSTRMLIRAERFRADHPFLFFIRHNNSGSILFCGRFSSPQ</sequence>
<comment type="caution">
    <text evidence="4">The sequence shown here is derived from an EMBL/GenBank/DDBJ whole genome shotgun (WGS) entry which is preliminary data.</text>
</comment>
<dbReference type="InterPro" id="IPR023795">
    <property type="entry name" value="Serpin_CS"/>
</dbReference>